<dbReference type="AlphaFoldDB" id="A0A744FCL4"/>
<protein>
    <recommendedName>
        <fullName evidence="3">Fimbrial protein</fullName>
    </recommendedName>
</protein>
<organism evidence="2">
    <name type="scientific">Salmonella enterica</name>
    <name type="common">Salmonella choleraesuis</name>
    <dbReference type="NCBI Taxonomy" id="28901"/>
    <lineage>
        <taxon>Bacteria</taxon>
        <taxon>Pseudomonadati</taxon>
        <taxon>Pseudomonadota</taxon>
        <taxon>Gammaproteobacteria</taxon>
        <taxon>Enterobacterales</taxon>
        <taxon>Enterobacteriaceae</taxon>
        <taxon>Salmonella</taxon>
    </lineage>
</organism>
<accession>A0A744FCL4</accession>
<feature type="chain" id="PRO_5027855234" description="Fimbrial protein" evidence="1">
    <location>
        <begin position="34"/>
        <end position="383"/>
    </location>
</feature>
<dbReference type="GO" id="GO:0007155">
    <property type="term" value="P:cell adhesion"/>
    <property type="evidence" value="ECO:0007669"/>
    <property type="project" value="InterPro"/>
</dbReference>
<dbReference type="InterPro" id="IPR036937">
    <property type="entry name" value="Adhesion_dom_fimbrial_sf"/>
</dbReference>
<proteinExistence type="predicted"/>
<evidence type="ECO:0000313" key="2">
    <source>
        <dbReference type="EMBL" id="HAF2529853.1"/>
    </source>
</evidence>
<reference evidence="2" key="1">
    <citation type="journal article" date="2018" name="Genome Biol.">
        <title>SKESA: strategic k-mer extension for scrupulous assemblies.</title>
        <authorList>
            <person name="Souvorov A."/>
            <person name="Agarwala R."/>
            <person name="Lipman D.J."/>
        </authorList>
    </citation>
    <scope>NUCLEOTIDE SEQUENCE</scope>
    <source>
        <strain evidence="2">MA.04ba 6789-3</strain>
    </source>
</reference>
<reference evidence="2" key="2">
    <citation type="submission" date="2020-02" db="EMBL/GenBank/DDBJ databases">
        <authorList>
            <consortium name="NCBI Pathogen Detection Project"/>
        </authorList>
    </citation>
    <scope>NUCLEOTIDE SEQUENCE</scope>
    <source>
        <strain evidence="2">MA.04ba 6789-3</strain>
    </source>
</reference>
<keyword evidence="1" id="KW-0732">Signal</keyword>
<name>A0A744FCL4_SALER</name>
<dbReference type="SUPFAM" id="SSF49401">
    <property type="entry name" value="Bacterial adhesins"/>
    <property type="match status" value="1"/>
</dbReference>
<feature type="signal peptide" evidence="1">
    <location>
        <begin position="1"/>
        <end position="33"/>
    </location>
</feature>
<dbReference type="InterPro" id="IPR008966">
    <property type="entry name" value="Adhesion_dom_sf"/>
</dbReference>
<dbReference type="EMBL" id="DAAUQW010000024">
    <property type="protein sequence ID" value="HAF2529853.1"/>
    <property type="molecule type" value="Genomic_DNA"/>
</dbReference>
<comment type="caution">
    <text evidence="2">The sequence shown here is derived from an EMBL/GenBank/DDBJ whole genome shotgun (WGS) entry which is preliminary data.</text>
</comment>
<dbReference type="Gene3D" id="2.60.40.1090">
    <property type="entry name" value="Fimbrial-type adhesion domain"/>
    <property type="match status" value="1"/>
</dbReference>
<evidence type="ECO:0008006" key="3">
    <source>
        <dbReference type="Google" id="ProtNLM"/>
    </source>
</evidence>
<dbReference type="GO" id="GO:0009289">
    <property type="term" value="C:pilus"/>
    <property type="evidence" value="ECO:0007669"/>
    <property type="project" value="InterPro"/>
</dbReference>
<gene>
    <name evidence="2" type="ORF">G9E92_004963</name>
</gene>
<evidence type="ECO:0000256" key="1">
    <source>
        <dbReference type="SAM" id="SignalP"/>
    </source>
</evidence>
<sequence length="383" mass="41021">MKTRDDRTAFALSRSLNMLLIVCCLAVSGYARAVVWDDITQGCTDWNGNNAGASLSLPSSVSFEPGKLPDVGKVLYTSPNWYEVNYKCKNTTPGAKAALMSLGHLNPLTDALKLAGLELKILIEGEPGWVPGGATDHQDFGSAYTGETGNKTLRLKLQLIVTQKVTSGFYVVPGLVSFKVTADSRSVTSAGIQFTTPSVRIQYVPTCFVKTSLGTNNVNFGPVITSDVDSSLSRSISFNVTASADLGEKCGKVLKGNYDVKVGSITKSFYLLLPLRVSFILNSGGEISATDGNKSVLLYKKDTHTKNGLKLQITDSSNGNTPVTFGEISLPGSLSANKFGEFKGDGSGTWNIENTYYAILSQSGEEVLTGEYNAQVTVKVDYY</sequence>